<dbReference type="RefSeq" id="WP_262684005.1">
    <property type="nucleotide sequence ID" value="NZ_JAOQIO010000033.1"/>
</dbReference>
<gene>
    <name evidence="2" type="ORF">OB236_10870</name>
</gene>
<protein>
    <submittedName>
        <fullName evidence="2">Uncharacterized protein</fullName>
    </submittedName>
</protein>
<feature type="transmembrane region" description="Helical" evidence="1">
    <location>
        <begin position="7"/>
        <end position="29"/>
    </location>
</feature>
<dbReference type="Proteomes" id="UP001652445">
    <property type="component" value="Unassembled WGS sequence"/>
</dbReference>
<feature type="transmembrane region" description="Helical" evidence="1">
    <location>
        <begin position="68"/>
        <end position="85"/>
    </location>
</feature>
<keyword evidence="1" id="KW-0472">Membrane</keyword>
<evidence type="ECO:0000256" key="1">
    <source>
        <dbReference type="SAM" id="Phobius"/>
    </source>
</evidence>
<keyword evidence="1" id="KW-0812">Transmembrane</keyword>
<feature type="transmembrane region" description="Helical" evidence="1">
    <location>
        <begin position="97"/>
        <end position="117"/>
    </location>
</feature>
<organism evidence="2 3">
    <name type="scientific">Paenibacillus baimaensis</name>
    <dbReference type="NCBI Taxonomy" id="2982185"/>
    <lineage>
        <taxon>Bacteria</taxon>
        <taxon>Bacillati</taxon>
        <taxon>Bacillota</taxon>
        <taxon>Bacilli</taxon>
        <taxon>Bacillales</taxon>
        <taxon>Paenibacillaceae</taxon>
        <taxon>Paenibacillus</taxon>
    </lineage>
</organism>
<proteinExistence type="predicted"/>
<feature type="transmembrane region" description="Helical" evidence="1">
    <location>
        <begin position="35"/>
        <end position="56"/>
    </location>
</feature>
<name>A0ABT2UDE6_9BACL</name>
<dbReference type="EMBL" id="JAOQIO010000033">
    <property type="protein sequence ID" value="MCU6792622.1"/>
    <property type="molecule type" value="Genomic_DNA"/>
</dbReference>
<evidence type="ECO:0000313" key="2">
    <source>
        <dbReference type="EMBL" id="MCU6792622.1"/>
    </source>
</evidence>
<comment type="caution">
    <text evidence="2">The sequence shown here is derived from an EMBL/GenBank/DDBJ whole genome shotgun (WGS) entry which is preliminary data.</text>
</comment>
<accession>A0ABT2UDE6</accession>
<keyword evidence="3" id="KW-1185">Reference proteome</keyword>
<evidence type="ECO:0000313" key="3">
    <source>
        <dbReference type="Proteomes" id="UP001652445"/>
    </source>
</evidence>
<keyword evidence="1" id="KW-1133">Transmembrane helix</keyword>
<reference evidence="2 3" key="1">
    <citation type="submission" date="2022-09" db="EMBL/GenBank/DDBJ databases">
        <authorList>
            <person name="Han X.L."/>
            <person name="Wang Q."/>
            <person name="Lu T."/>
        </authorList>
    </citation>
    <scope>NUCLEOTIDE SEQUENCE [LARGE SCALE GENOMIC DNA]</scope>
    <source>
        <strain evidence="2 3">WQ 127069</strain>
    </source>
</reference>
<sequence>MKYYKFYLEISIFVACLQIIEGFITITNIDTIHTFSAFISLIELLWVAFSVITLIINLRNKLSIISPLSFVTYNVLGWIIGAALFNNSSVDVYSNVWVFIAGSIFGAYFLFINIKLLRPILNKK</sequence>